<proteinExistence type="predicted"/>
<feature type="region of interest" description="Disordered" evidence="1">
    <location>
        <begin position="217"/>
        <end position="262"/>
    </location>
</feature>
<feature type="compositionally biased region" description="Basic and acidic residues" evidence="1">
    <location>
        <begin position="289"/>
        <end position="307"/>
    </location>
</feature>
<protein>
    <submittedName>
        <fullName evidence="2">Uncharacterized protein</fullName>
    </submittedName>
</protein>
<dbReference type="Proteomes" id="UP001530315">
    <property type="component" value="Unassembled WGS sequence"/>
</dbReference>
<accession>A0ABD3NQY6</accession>
<evidence type="ECO:0000313" key="3">
    <source>
        <dbReference type="Proteomes" id="UP001530315"/>
    </source>
</evidence>
<comment type="caution">
    <text evidence="2">The sequence shown here is derived from an EMBL/GenBank/DDBJ whole genome shotgun (WGS) entry which is preliminary data.</text>
</comment>
<reference evidence="2 3" key="1">
    <citation type="submission" date="2024-10" db="EMBL/GenBank/DDBJ databases">
        <title>Updated reference genomes for cyclostephanoid diatoms.</title>
        <authorList>
            <person name="Roberts W.R."/>
            <person name="Alverson A.J."/>
        </authorList>
    </citation>
    <scope>NUCLEOTIDE SEQUENCE [LARGE SCALE GENOMIC DNA]</scope>
    <source>
        <strain evidence="2 3">AJA276-08</strain>
    </source>
</reference>
<dbReference type="EMBL" id="JALLAZ020001254">
    <property type="protein sequence ID" value="KAL3777931.1"/>
    <property type="molecule type" value="Genomic_DNA"/>
</dbReference>
<evidence type="ECO:0000313" key="2">
    <source>
        <dbReference type="EMBL" id="KAL3777931.1"/>
    </source>
</evidence>
<name>A0ABD3NQY6_9STRA</name>
<keyword evidence="3" id="KW-1185">Reference proteome</keyword>
<feature type="region of interest" description="Disordered" evidence="1">
    <location>
        <begin position="281"/>
        <end position="321"/>
    </location>
</feature>
<dbReference type="AlphaFoldDB" id="A0ABD3NQY6"/>
<evidence type="ECO:0000256" key="1">
    <source>
        <dbReference type="SAM" id="MobiDB-lite"/>
    </source>
</evidence>
<organism evidence="2 3">
    <name type="scientific">Stephanodiscus triporus</name>
    <dbReference type="NCBI Taxonomy" id="2934178"/>
    <lineage>
        <taxon>Eukaryota</taxon>
        <taxon>Sar</taxon>
        <taxon>Stramenopiles</taxon>
        <taxon>Ochrophyta</taxon>
        <taxon>Bacillariophyta</taxon>
        <taxon>Coscinodiscophyceae</taxon>
        <taxon>Thalassiosirophycidae</taxon>
        <taxon>Stephanodiscales</taxon>
        <taxon>Stephanodiscaceae</taxon>
        <taxon>Stephanodiscus</taxon>
    </lineage>
</organism>
<sequence length="343" mass="39181">MKRSFLLVVFPPSGKVYASLRGGGGGGLRQNPEAQLASKSSGRALLTDSEIDYYKYDDDFEDNVDDGFKKWLKENEGNQTLYIVTSKVQAWESIAESNVRAWKSTANSTSREFYNTPPSQLTANQWELVFHLLLGLFAVCSLCLLCCVHFCCIQDVDHEADMLPRLQRHLSKKQTNTGDDDVTLDTNMDLWTDYENCQRTESLVEYVSVLRERGPGLESWNEEPLSRQRTDKEKSSDGVEKTAEKDRILSTGDWDEDSTKKMRKKGDALLEARGKRLESWNEEPLSWQRSDKERSSEGVQKTAEKKRILSTGDWDEDSTKKMRKKGDALLEARGKHNFVGYYL</sequence>
<feature type="compositionally biased region" description="Basic and acidic residues" evidence="1">
    <location>
        <begin position="224"/>
        <end position="248"/>
    </location>
</feature>
<gene>
    <name evidence="2" type="ORF">ACHAW5_000891</name>
</gene>